<accession>A0ABP9Z9F9</accession>
<evidence type="ECO:0000313" key="2">
    <source>
        <dbReference type="EMBL" id="GAA5815767.1"/>
    </source>
</evidence>
<reference evidence="2 3" key="1">
    <citation type="submission" date="2024-04" db="EMBL/GenBank/DDBJ databases">
        <title>genome sequences of Mucor flavus KT1a and Helicostylum pulchrum KT1b strains isolated from the surface of a dry-aged beef.</title>
        <authorList>
            <person name="Toyotome T."/>
            <person name="Hosono M."/>
            <person name="Torimaru M."/>
            <person name="Fukuda K."/>
            <person name="Mikami N."/>
        </authorList>
    </citation>
    <scope>NUCLEOTIDE SEQUENCE [LARGE SCALE GENOMIC DNA]</scope>
    <source>
        <strain evidence="2 3">KT1a</strain>
    </source>
</reference>
<proteinExistence type="predicted"/>
<evidence type="ECO:0000256" key="1">
    <source>
        <dbReference type="SAM" id="MobiDB-lite"/>
    </source>
</evidence>
<feature type="region of interest" description="Disordered" evidence="1">
    <location>
        <begin position="25"/>
        <end position="48"/>
    </location>
</feature>
<name>A0ABP9Z9F9_9FUNG</name>
<dbReference type="Proteomes" id="UP001473302">
    <property type="component" value="Unassembled WGS sequence"/>
</dbReference>
<gene>
    <name evidence="2" type="ORF">MFLAVUS_009282</name>
</gene>
<dbReference type="EMBL" id="BAABUK010000028">
    <property type="protein sequence ID" value="GAA5815767.1"/>
    <property type="molecule type" value="Genomic_DNA"/>
</dbReference>
<protein>
    <submittedName>
        <fullName evidence="2">Uncharacterized protein</fullName>
    </submittedName>
</protein>
<organism evidence="2 3">
    <name type="scientific">Mucor flavus</name>
    <dbReference type="NCBI Taxonomy" id="439312"/>
    <lineage>
        <taxon>Eukaryota</taxon>
        <taxon>Fungi</taxon>
        <taxon>Fungi incertae sedis</taxon>
        <taxon>Mucoromycota</taxon>
        <taxon>Mucoromycotina</taxon>
        <taxon>Mucoromycetes</taxon>
        <taxon>Mucorales</taxon>
        <taxon>Mucorineae</taxon>
        <taxon>Mucoraceae</taxon>
        <taxon>Mucor</taxon>
    </lineage>
</organism>
<keyword evidence="3" id="KW-1185">Reference proteome</keyword>
<comment type="caution">
    <text evidence="2">The sequence shown here is derived from an EMBL/GenBank/DDBJ whole genome shotgun (WGS) entry which is preliminary data.</text>
</comment>
<sequence>MPRIPIYPEVEKFIILKKRTKLEEVESDNKKENSTTQTPKRTCKQKKEQSADQNLDVVLLTSSFVELSATMNGSLFVSENGLKNYGQSLSTAYETVATTYNNYYVEKFEQMICNYFKYTLKTEYPDVKIGCIKNLVYNHVYDQVLTHSQPSSVYVDILALFDPDVASNLTSFLNPLILEVKNRMSTLPLTKENLCQVEVLELEDYKNPLLGYPLRDIVMISRQNLNKEPFEILPALRYILNKYDDIYKAQAAQTDKADSTKPPLPRRFSLFPNPSLHWRFIKIDAQNLTGISPEAKQKKQANESSFDHQQRCFYQAFAFKKLGIQRVLFARRVLPSSPEDNIRLELDDFLSEEVNEHFRPCTVDPGRRDPFVSYHGGTDIRRLSSIEYYNMGGSVTRMKKQQKHKQELGIEKIETDIPSPKTASVEQFVLYVAYMLQHMNTLFDFYGFDTSKVRWLNYLSFQQVIEESVSILINGGKNSTRAPRERKPITTVTTSKRKNKACFEVGDKKV</sequence>
<evidence type="ECO:0000313" key="3">
    <source>
        <dbReference type="Proteomes" id="UP001473302"/>
    </source>
</evidence>